<sequence>MNISSKVREKIARHGQSGAIYGLVIAVAVVGHTDLAFAAGDVFQPIQSVFTTLLNFMTGTFATTAATIACCAVGYLALTSRIPWSWCFAIIVGIAFIFGGPELVTSIRNGLGR</sequence>
<reference evidence="5 6" key="1">
    <citation type="submission" date="2016-09" db="EMBL/GenBank/DDBJ databases">
        <title>Rhizobium sp. nov., a novel species isolated from the rice rhizosphere.</title>
        <authorList>
            <person name="Zhao J."/>
            <person name="Zhang X."/>
        </authorList>
    </citation>
    <scope>NUCLEOTIDE SEQUENCE [LARGE SCALE GENOMIC DNA]</scope>
    <source>
        <strain evidence="5 6">1.7048</strain>
    </source>
</reference>
<evidence type="ECO:0000256" key="4">
    <source>
        <dbReference type="SAM" id="Phobius"/>
    </source>
</evidence>
<keyword evidence="2 4" id="KW-0812">Transmembrane</keyword>
<dbReference type="RefSeq" id="WP_075628059.1">
    <property type="nucleotide sequence ID" value="NZ_FOAM01000024.1"/>
</dbReference>
<keyword evidence="3 4" id="KW-1133">Transmembrane helix</keyword>
<dbReference type="OrthoDB" id="8451198at2"/>
<dbReference type="Proteomes" id="UP000186364">
    <property type="component" value="Unassembled WGS sequence"/>
</dbReference>
<keyword evidence="4" id="KW-0472">Membrane</keyword>
<evidence type="ECO:0000256" key="1">
    <source>
        <dbReference type="ARBA" id="ARBA00004141"/>
    </source>
</evidence>
<organism evidence="5 6">
    <name type="scientific">Xaviernesmea oryzae</name>
    <dbReference type="NCBI Taxonomy" id="464029"/>
    <lineage>
        <taxon>Bacteria</taxon>
        <taxon>Pseudomonadati</taxon>
        <taxon>Pseudomonadota</taxon>
        <taxon>Alphaproteobacteria</taxon>
        <taxon>Hyphomicrobiales</taxon>
        <taxon>Rhizobiaceae</taxon>
        <taxon>Rhizobium/Agrobacterium group</taxon>
        <taxon>Xaviernesmea</taxon>
    </lineage>
</organism>
<dbReference type="AlphaFoldDB" id="A0A1Q9AW03"/>
<evidence type="ECO:0000313" key="5">
    <source>
        <dbReference type="EMBL" id="OLP59656.1"/>
    </source>
</evidence>
<evidence type="ECO:0000313" key="6">
    <source>
        <dbReference type="Proteomes" id="UP000186364"/>
    </source>
</evidence>
<protein>
    <submittedName>
        <fullName evidence="5">Type VI secretion protein</fullName>
    </submittedName>
</protein>
<comment type="caution">
    <text evidence="5">The sequence shown here is derived from an EMBL/GenBank/DDBJ whole genome shotgun (WGS) entry which is preliminary data.</text>
</comment>
<evidence type="ECO:0000256" key="2">
    <source>
        <dbReference type="ARBA" id="ARBA00022692"/>
    </source>
</evidence>
<name>A0A1Q9AW03_9HYPH</name>
<dbReference type="InterPro" id="IPR007039">
    <property type="entry name" value="TrbC/VirB2"/>
</dbReference>
<feature type="transmembrane region" description="Helical" evidence="4">
    <location>
        <begin position="20"/>
        <end position="40"/>
    </location>
</feature>
<feature type="transmembrane region" description="Helical" evidence="4">
    <location>
        <begin position="52"/>
        <end position="77"/>
    </location>
</feature>
<accession>A0A1Q9AW03</accession>
<gene>
    <name evidence="5" type="ORF">BJF93_11350</name>
</gene>
<feature type="transmembrane region" description="Helical" evidence="4">
    <location>
        <begin position="83"/>
        <end position="104"/>
    </location>
</feature>
<evidence type="ECO:0000256" key="3">
    <source>
        <dbReference type="ARBA" id="ARBA00022989"/>
    </source>
</evidence>
<dbReference type="EMBL" id="MKIP01000050">
    <property type="protein sequence ID" value="OLP59656.1"/>
    <property type="molecule type" value="Genomic_DNA"/>
</dbReference>
<proteinExistence type="predicted"/>
<comment type="subcellular location">
    <subcellularLocation>
        <location evidence="1">Membrane</location>
        <topology evidence="1">Multi-pass membrane protein</topology>
    </subcellularLocation>
</comment>
<dbReference type="GO" id="GO:0016020">
    <property type="term" value="C:membrane"/>
    <property type="evidence" value="ECO:0007669"/>
    <property type="project" value="UniProtKB-SubCell"/>
</dbReference>
<dbReference type="Pfam" id="PF04956">
    <property type="entry name" value="TrbC"/>
    <property type="match status" value="1"/>
</dbReference>
<keyword evidence="6" id="KW-1185">Reference proteome</keyword>